<dbReference type="EMBL" id="JADIMD010000081">
    <property type="protein sequence ID" value="MBO8474700.1"/>
    <property type="molecule type" value="Genomic_DNA"/>
</dbReference>
<keyword evidence="3" id="KW-1134">Transmembrane beta strand</keyword>
<keyword evidence="7 10" id="KW-0472">Membrane</keyword>
<feature type="domain" description="TonB-dependent receptor-like beta-barrel" evidence="11">
    <location>
        <begin position="211"/>
        <end position="636"/>
    </location>
</feature>
<reference evidence="13" key="2">
    <citation type="journal article" date="2021" name="PeerJ">
        <title>Extensive microbial diversity within the chicken gut microbiome revealed by metagenomics and culture.</title>
        <authorList>
            <person name="Gilroy R."/>
            <person name="Ravi A."/>
            <person name="Getino M."/>
            <person name="Pursley I."/>
            <person name="Horton D.L."/>
            <person name="Alikhan N.F."/>
            <person name="Baker D."/>
            <person name="Gharbi K."/>
            <person name="Hall N."/>
            <person name="Watson M."/>
            <person name="Adriaenssens E.M."/>
            <person name="Foster-Nyarko E."/>
            <person name="Jarju S."/>
            <person name="Secka A."/>
            <person name="Antonio M."/>
            <person name="Oren A."/>
            <person name="Chaudhuri R.R."/>
            <person name="La Ragione R."/>
            <person name="Hildebrand F."/>
            <person name="Pallen M.J."/>
        </authorList>
    </citation>
    <scope>NUCLEOTIDE SEQUENCE</scope>
    <source>
        <strain evidence="13">B1-13419</strain>
    </source>
</reference>
<organism evidence="13 14">
    <name type="scientific">Candidatus Cryptobacteroides faecigallinarum</name>
    <dbReference type="NCBI Taxonomy" id="2840763"/>
    <lineage>
        <taxon>Bacteria</taxon>
        <taxon>Pseudomonadati</taxon>
        <taxon>Bacteroidota</taxon>
        <taxon>Bacteroidia</taxon>
        <taxon>Bacteroidales</taxon>
        <taxon>Candidatus Cryptobacteroides</taxon>
    </lineage>
</organism>
<dbReference type="Gene3D" id="2.40.170.20">
    <property type="entry name" value="TonB-dependent receptor, beta-barrel domain"/>
    <property type="match status" value="1"/>
</dbReference>
<keyword evidence="8 13" id="KW-0675">Receptor</keyword>
<dbReference type="InterPro" id="IPR012910">
    <property type="entry name" value="Plug_dom"/>
</dbReference>
<dbReference type="GO" id="GO:0044718">
    <property type="term" value="P:siderophore transmembrane transport"/>
    <property type="evidence" value="ECO:0007669"/>
    <property type="project" value="TreeGrafter"/>
</dbReference>
<dbReference type="SUPFAM" id="SSF56935">
    <property type="entry name" value="Porins"/>
    <property type="match status" value="1"/>
</dbReference>
<sequence>MDLFPFENTVIEQADTTAVLEEEMETSYVTAAAEEKTISGVMSGDLRLNMEKLSVLPRMLGNTDLIKTIQLMPGIQISGEMNSGIYIRGADAGHNSVLFDGAPVYNASHLMGFFSVFNSNHISASTLHKSNIPSEFGGRLSGVLDVSSRNEIPDRFTGNIDAGILSSQATLGIPLGKKSGLYLSGRFSYLNYILNSIEHMMNGAEAPDYFFDDFNLSWVLSHDEDNSIRVNAYYGSDRLDFSQSTYQAGAGLQWHNATCSGIWESRLNGNVKMHHNLFFSQFDNHITVSMGKARMQLPSGITDFGYRGNAEIRLPAGKLKAGIDYMRHSVRVQYPEIENLYNLDSDQAPDPYCNDEFGIFADYSVGFAKGFNLKAGLRYGGSYSETKNRFYGGFEPRVNLAYDIMPNMRIQASYSLQRQYIGQVSVSGMGLPTDFWIPVTDRIRPQTANSVSAGFSHSFGKSMFEYSVELYYKHMDGLMEFDGALFDMMNQRYIVEDHIITGTGRSYGAEFIFKKNKGKVTGWLSYTIGRSERMFADIMDGKPFPSKNDRLHNLAIAAVWSPHWRWNISGVFIYATGTAFTMPGALYMMGENIIHEYGDYNGARMPDYHRLDLSATYILHKGKRVEGSLNLSVYNVYARQNPLYLDIMVKYNEENNNLGVNLVGRSLYSILPSLGYSLKF</sequence>
<keyword evidence="6 10" id="KW-0798">TonB box</keyword>
<proteinExistence type="inferred from homology"/>
<dbReference type="Proteomes" id="UP000823757">
    <property type="component" value="Unassembled WGS sequence"/>
</dbReference>
<keyword evidence="9" id="KW-0998">Cell outer membrane</keyword>
<evidence type="ECO:0000313" key="14">
    <source>
        <dbReference type="Proteomes" id="UP000823757"/>
    </source>
</evidence>
<gene>
    <name evidence="13" type="ORF">IAB91_05360</name>
</gene>
<dbReference type="GO" id="GO:0015344">
    <property type="term" value="F:siderophore uptake transmembrane transporter activity"/>
    <property type="evidence" value="ECO:0007669"/>
    <property type="project" value="TreeGrafter"/>
</dbReference>
<dbReference type="InterPro" id="IPR037066">
    <property type="entry name" value="Plug_dom_sf"/>
</dbReference>
<protein>
    <submittedName>
        <fullName evidence="13">TonB-dependent receptor</fullName>
    </submittedName>
</protein>
<dbReference type="Pfam" id="PF00593">
    <property type="entry name" value="TonB_dep_Rec_b-barrel"/>
    <property type="match status" value="1"/>
</dbReference>
<keyword evidence="5" id="KW-0732">Signal</keyword>
<comment type="caution">
    <text evidence="13">The sequence shown here is derived from an EMBL/GenBank/DDBJ whole genome shotgun (WGS) entry which is preliminary data.</text>
</comment>
<evidence type="ECO:0000313" key="13">
    <source>
        <dbReference type="EMBL" id="MBO8474700.1"/>
    </source>
</evidence>
<evidence type="ECO:0000256" key="6">
    <source>
        <dbReference type="ARBA" id="ARBA00023077"/>
    </source>
</evidence>
<dbReference type="GO" id="GO:0009279">
    <property type="term" value="C:cell outer membrane"/>
    <property type="evidence" value="ECO:0007669"/>
    <property type="project" value="UniProtKB-SubCell"/>
</dbReference>
<name>A0A9D9ILY4_9BACT</name>
<dbReference type="PANTHER" id="PTHR30069:SF29">
    <property type="entry name" value="HEMOGLOBIN AND HEMOGLOBIN-HAPTOGLOBIN-BINDING PROTEIN 1-RELATED"/>
    <property type="match status" value="1"/>
</dbReference>
<comment type="subcellular location">
    <subcellularLocation>
        <location evidence="1">Cell outer membrane</location>
        <topology evidence="1">Multi-pass membrane protein</topology>
    </subcellularLocation>
</comment>
<keyword evidence="2" id="KW-0813">Transport</keyword>
<accession>A0A9D9ILY4</accession>
<evidence type="ECO:0000256" key="3">
    <source>
        <dbReference type="ARBA" id="ARBA00022452"/>
    </source>
</evidence>
<reference evidence="13" key="1">
    <citation type="submission" date="2020-10" db="EMBL/GenBank/DDBJ databases">
        <authorList>
            <person name="Gilroy R."/>
        </authorList>
    </citation>
    <scope>NUCLEOTIDE SEQUENCE</scope>
    <source>
        <strain evidence="13">B1-13419</strain>
    </source>
</reference>
<dbReference type="AlphaFoldDB" id="A0A9D9ILY4"/>
<keyword evidence="4" id="KW-0812">Transmembrane</keyword>
<feature type="domain" description="TonB-dependent receptor plug" evidence="12">
    <location>
        <begin position="61"/>
        <end position="138"/>
    </location>
</feature>
<dbReference type="InterPro" id="IPR000531">
    <property type="entry name" value="Beta-barrel_TonB"/>
</dbReference>
<evidence type="ECO:0000256" key="8">
    <source>
        <dbReference type="ARBA" id="ARBA00023170"/>
    </source>
</evidence>
<dbReference type="Gene3D" id="2.170.130.10">
    <property type="entry name" value="TonB-dependent receptor, plug domain"/>
    <property type="match status" value="1"/>
</dbReference>
<evidence type="ECO:0000256" key="9">
    <source>
        <dbReference type="ARBA" id="ARBA00023237"/>
    </source>
</evidence>
<evidence type="ECO:0000256" key="5">
    <source>
        <dbReference type="ARBA" id="ARBA00022729"/>
    </source>
</evidence>
<evidence type="ECO:0000259" key="12">
    <source>
        <dbReference type="Pfam" id="PF07715"/>
    </source>
</evidence>
<evidence type="ECO:0000256" key="4">
    <source>
        <dbReference type="ARBA" id="ARBA00022692"/>
    </source>
</evidence>
<dbReference type="PANTHER" id="PTHR30069">
    <property type="entry name" value="TONB-DEPENDENT OUTER MEMBRANE RECEPTOR"/>
    <property type="match status" value="1"/>
</dbReference>
<dbReference type="InterPro" id="IPR036942">
    <property type="entry name" value="Beta-barrel_TonB_sf"/>
</dbReference>
<dbReference type="InterPro" id="IPR039426">
    <property type="entry name" value="TonB-dep_rcpt-like"/>
</dbReference>
<dbReference type="Pfam" id="PF07715">
    <property type="entry name" value="Plug"/>
    <property type="match status" value="1"/>
</dbReference>
<evidence type="ECO:0000259" key="11">
    <source>
        <dbReference type="Pfam" id="PF00593"/>
    </source>
</evidence>
<evidence type="ECO:0000256" key="7">
    <source>
        <dbReference type="ARBA" id="ARBA00023136"/>
    </source>
</evidence>
<evidence type="ECO:0000256" key="1">
    <source>
        <dbReference type="ARBA" id="ARBA00004571"/>
    </source>
</evidence>
<evidence type="ECO:0000256" key="10">
    <source>
        <dbReference type="RuleBase" id="RU003357"/>
    </source>
</evidence>
<evidence type="ECO:0000256" key="2">
    <source>
        <dbReference type="ARBA" id="ARBA00022448"/>
    </source>
</evidence>
<comment type="similarity">
    <text evidence="10">Belongs to the TonB-dependent receptor family.</text>
</comment>